<dbReference type="EMBL" id="JACIGO010000005">
    <property type="protein sequence ID" value="MBB4292273.1"/>
    <property type="molecule type" value="Genomic_DNA"/>
</dbReference>
<comment type="caution">
    <text evidence="1">The sequence shown here is derived from an EMBL/GenBank/DDBJ whole genome shotgun (WGS) entry which is preliminary data.</text>
</comment>
<evidence type="ECO:0000313" key="2">
    <source>
        <dbReference type="Proteomes" id="UP000538507"/>
    </source>
</evidence>
<reference evidence="1 2" key="1">
    <citation type="submission" date="2020-08" db="EMBL/GenBank/DDBJ databases">
        <title>Genomic Encyclopedia of Type Strains, Phase IV (KMG-V): Genome sequencing to study the core and pangenomes of soil and plant-associated prokaryotes.</title>
        <authorList>
            <person name="Whitman W."/>
        </authorList>
    </citation>
    <scope>NUCLEOTIDE SEQUENCE [LARGE SCALE GENOMIC DNA]</scope>
    <source>
        <strain evidence="1 2">SEMIA 415</strain>
    </source>
</reference>
<protein>
    <submittedName>
        <fullName evidence="1">Uncharacterized protein</fullName>
    </submittedName>
</protein>
<sequence>MPEGTMDACVVANVYQREHLQILEPKGMASAILDPPPRLKGREPDDVEQDLEYSLAHRSLSFAIIWPLLPPTFKRAYRPLRMT</sequence>
<dbReference type="RefSeq" id="WP_183608989.1">
    <property type="nucleotide sequence ID" value="NZ_JACHAZ010000004.1"/>
</dbReference>
<organism evidence="1 2">
    <name type="scientific">Rhizobium leguminosarum</name>
    <dbReference type="NCBI Taxonomy" id="384"/>
    <lineage>
        <taxon>Bacteria</taxon>
        <taxon>Pseudomonadati</taxon>
        <taxon>Pseudomonadota</taxon>
        <taxon>Alphaproteobacteria</taxon>
        <taxon>Hyphomicrobiales</taxon>
        <taxon>Rhizobiaceae</taxon>
        <taxon>Rhizobium/Agrobacterium group</taxon>
        <taxon>Rhizobium</taxon>
    </lineage>
</organism>
<dbReference type="Proteomes" id="UP000538507">
    <property type="component" value="Unassembled WGS sequence"/>
</dbReference>
<proteinExistence type="predicted"/>
<dbReference type="AlphaFoldDB" id="A0AAE2SZ44"/>
<evidence type="ECO:0000313" key="1">
    <source>
        <dbReference type="EMBL" id="MBB4292273.1"/>
    </source>
</evidence>
<name>A0AAE2SZ44_RHILE</name>
<accession>A0AAE2SZ44</accession>
<gene>
    <name evidence="1" type="ORF">GGE16_004349</name>
</gene>